<sequence>MIKIDNISKSFGERKIIDKFSLNIEEGSMVSIMGESGKGKTTLLNLISLLEKPDSGLIVIDNISKFNKKNTMLMRRNVIGNLFQNYALLENETVKENLLMALEYKKVSNKKDAIANALKKVNLDGFENKKIYELSGGEQQRIAIARLYLQDVKYIFADEPTGNLDEKNKEIVFNLLRELCNSGKSVVFVTHDNDLAKRADKMILL</sequence>
<evidence type="ECO:0000259" key="4">
    <source>
        <dbReference type="PROSITE" id="PS50893"/>
    </source>
</evidence>
<comment type="caution">
    <text evidence="5">The sequence shown here is derived from an EMBL/GenBank/DDBJ whole genome shotgun (WGS) entry which is preliminary data.</text>
</comment>
<dbReference type="InterPro" id="IPR003439">
    <property type="entry name" value="ABC_transporter-like_ATP-bd"/>
</dbReference>
<dbReference type="OrthoDB" id="9802264at2"/>
<dbReference type="InterPro" id="IPR050093">
    <property type="entry name" value="ABC_SmlMolc_Importer"/>
</dbReference>
<dbReference type="InterPro" id="IPR017871">
    <property type="entry name" value="ABC_transporter-like_CS"/>
</dbReference>
<dbReference type="SUPFAM" id="SSF52540">
    <property type="entry name" value="P-loop containing nucleoside triphosphate hydrolases"/>
    <property type="match status" value="1"/>
</dbReference>
<dbReference type="InterPro" id="IPR003593">
    <property type="entry name" value="AAA+_ATPase"/>
</dbReference>
<name>A0A6I1MYL6_9CLOT</name>
<dbReference type="PANTHER" id="PTHR42781:SF4">
    <property type="entry name" value="SPERMIDINE_PUTRESCINE IMPORT ATP-BINDING PROTEIN POTA"/>
    <property type="match status" value="1"/>
</dbReference>
<dbReference type="GO" id="GO:0005524">
    <property type="term" value="F:ATP binding"/>
    <property type="evidence" value="ECO:0007669"/>
    <property type="project" value="UniProtKB-KW"/>
</dbReference>
<evidence type="ECO:0000313" key="6">
    <source>
        <dbReference type="Proteomes" id="UP000430345"/>
    </source>
</evidence>
<dbReference type="Gene3D" id="3.40.50.300">
    <property type="entry name" value="P-loop containing nucleotide triphosphate hydrolases"/>
    <property type="match status" value="1"/>
</dbReference>
<dbReference type="GO" id="GO:0016887">
    <property type="term" value="F:ATP hydrolysis activity"/>
    <property type="evidence" value="ECO:0007669"/>
    <property type="project" value="InterPro"/>
</dbReference>
<organism evidence="5 6">
    <name type="scientific">Clostridium tarantellae</name>
    <dbReference type="NCBI Taxonomy" id="39493"/>
    <lineage>
        <taxon>Bacteria</taxon>
        <taxon>Bacillati</taxon>
        <taxon>Bacillota</taxon>
        <taxon>Clostridia</taxon>
        <taxon>Eubacteriales</taxon>
        <taxon>Clostridiaceae</taxon>
        <taxon>Clostridium</taxon>
    </lineage>
</organism>
<dbReference type="Pfam" id="PF00005">
    <property type="entry name" value="ABC_tran"/>
    <property type="match status" value="1"/>
</dbReference>
<feature type="domain" description="ABC transporter" evidence="4">
    <location>
        <begin position="2"/>
        <end position="205"/>
    </location>
</feature>
<dbReference type="InterPro" id="IPR027417">
    <property type="entry name" value="P-loop_NTPase"/>
</dbReference>
<keyword evidence="3 5" id="KW-0067">ATP-binding</keyword>
<dbReference type="PROSITE" id="PS00211">
    <property type="entry name" value="ABC_TRANSPORTER_1"/>
    <property type="match status" value="1"/>
</dbReference>
<protein>
    <submittedName>
        <fullName evidence="5">ATP-binding cassette domain-containing protein</fullName>
    </submittedName>
</protein>
<dbReference type="RefSeq" id="WP_152892295.1">
    <property type="nucleotide sequence ID" value="NZ_WHJC01000503.1"/>
</dbReference>
<dbReference type="Proteomes" id="UP000430345">
    <property type="component" value="Unassembled WGS sequence"/>
</dbReference>
<dbReference type="EMBL" id="WHJC01000503">
    <property type="protein sequence ID" value="MPQ45209.1"/>
    <property type="molecule type" value="Genomic_DNA"/>
</dbReference>
<proteinExistence type="predicted"/>
<dbReference type="AlphaFoldDB" id="A0A6I1MYL6"/>
<keyword evidence="2" id="KW-0547">Nucleotide-binding</keyword>
<reference evidence="5 6" key="1">
    <citation type="submission" date="2019-10" db="EMBL/GenBank/DDBJ databases">
        <title>The Genome Sequence of Clostridium tarantellae Isolated from Fish Brain.</title>
        <authorList>
            <person name="Bano L."/>
            <person name="Kiel M."/>
            <person name="Sales G."/>
            <person name="Doxey A.C."/>
            <person name="Mansfield M.J."/>
            <person name="Schiavone M."/>
            <person name="Rossetto O."/>
            <person name="Pirazzini M."/>
            <person name="Dobrindt U."/>
            <person name="Montecucco C."/>
        </authorList>
    </citation>
    <scope>NUCLEOTIDE SEQUENCE [LARGE SCALE GENOMIC DNA]</scope>
    <source>
        <strain evidence="5 6">DSM 3997</strain>
    </source>
</reference>
<evidence type="ECO:0000256" key="2">
    <source>
        <dbReference type="ARBA" id="ARBA00022741"/>
    </source>
</evidence>
<evidence type="ECO:0000256" key="1">
    <source>
        <dbReference type="ARBA" id="ARBA00022448"/>
    </source>
</evidence>
<keyword evidence="6" id="KW-1185">Reference proteome</keyword>
<dbReference type="PROSITE" id="PS50893">
    <property type="entry name" value="ABC_TRANSPORTER_2"/>
    <property type="match status" value="1"/>
</dbReference>
<dbReference type="SMART" id="SM00382">
    <property type="entry name" value="AAA"/>
    <property type="match status" value="1"/>
</dbReference>
<keyword evidence="1" id="KW-0813">Transport</keyword>
<evidence type="ECO:0000313" key="5">
    <source>
        <dbReference type="EMBL" id="MPQ45209.1"/>
    </source>
</evidence>
<dbReference type="CDD" id="cd03255">
    <property type="entry name" value="ABC_MJ0796_LolCDE_FtsE"/>
    <property type="match status" value="1"/>
</dbReference>
<dbReference type="PANTHER" id="PTHR42781">
    <property type="entry name" value="SPERMIDINE/PUTRESCINE IMPORT ATP-BINDING PROTEIN POTA"/>
    <property type="match status" value="1"/>
</dbReference>
<accession>A0A6I1MYL6</accession>
<evidence type="ECO:0000256" key="3">
    <source>
        <dbReference type="ARBA" id="ARBA00022840"/>
    </source>
</evidence>
<dbReference type="InterPro" id="IPR017911">
    <property type="entry name" value="MacB-like_ATP-bd"/>
</dbReference>
<gene>
    <name evidence="5" type="ORF">GBZ86_15950</name>
</gene>